<gene>
    <name evidence="3" type="ORF">SAMN06297387_11683</name>
</gene>
<feature type="region of interest" description="Disordered" evidence="1">
    <location>
        <begin position="58"/>
        <end position="79"/>
    </location>
</feature>
<dbReference type="AlphaFoldDB" id="A0A286E0C9"/>
<keyword evidence="2" id="KW-0472">Membrane</keyword>
<evidence type="ECO:0000256" key="1">
    <source>
        <dbReference type="SAM" id="MobiDB-lite"/>
    </source>
</evidence>
<accession>A0A286E0C9</accession>
<feature type="region of interest" description="Disordered" evidence="1">
    <location>
        <begin position="1"/>
        <end position="26"/>
    </location>
</feature>
<keyword evidence="4" id="KW-1185">Reference proteome</keyword>
<name>A0A286E0C9_9ACTN</name>
<feature type="transmembrane region" description="Helical" evidence="2">
    <location>
        <begin position="85"/>
        <end position="105"/>
    </location>
</feature>
<organism evidence="3 4">
    <name type="scientific">Streptomyces zhaozhouensis</name>
    <dbReference type="NCBI Taxonomy" id="1300267"/>
    <lineage>
        <taxon>Bacteria</taxon>
        <taxon>Bacillati</taxon>
        <taxon>Actinomycetota</taxon>
        <taxon>Actinomycetes</taxon>
        <taxon>Kitasatosporales</taxon>
        <taxon>Streptomycetaceae</taxon>
        <taxon>Streptomyces</taxon>
    </lineage>
</organism>
<keyword evidence="2" id="KW-0812">Transmembrane</keyword>
<dbReference type="RefSeq" id="WP_097232793.1">
    <property type="nucleotide sequence ID" value="NZ_OCNE01000016.1"/>
</dbReference>
<evidence type="ECO:0000313" key="4">
    <source>
        <dbReference type="Proteomes" id="UP000219072"/>
    </source>
</evidence>
<sequence length="134" mass="15397">MERTHREEDDDANAHNEINGGDIGQVGQFGSVYGSVNFNLSERHDPDELQRAFRDALRERDREEAEARRRSERERKEAELAEERAERFTAVVGYLVAAGLLFALLHFVFDLWWQLSLGVTVVVLINVAADRLDR</sequence>
<proteinExistence type="predicted"/>
<dbReference type="EMBL" id="OCNE01000016">
    <property type="protein sequence ID" value="SOD64359.1"/>
    <property type="molecule type" value="Genomic_DNA"/>
</dbReference>
<feature type="transmembrane region" description="Helical" evidence="2">
    <location>
        <begin position="111"/>
        <end position="129"/>
    </location>
</feature>
<keyword evidence="2" id="KW-1133">Transmembrane helix</keyword>
<reference evidence="3 4" key="1">
    <citation type="submission" date="2017-09" db="EMBL/GenBank/DDBJ databases">
        <authorList>
            <person name="Ehlers B."/>
            <person name="Leendertz F.H."/>
        </authorList>
    </citation>
    <scope>NUCLEOTIDE SEQUENCE [LARGE SCALE GENOMIC DNA]</scope>
    <source>
        <strain evidence="3 4">CGMCC 4.7095</strain>
    </source>
</reference>
<evidence type="ECO:0000256" key="2">
    <source>
        <dbReference type="SAM" id="Phobius"/>
    </source>
</evidence>
<dbReference type="Proteomes" id="UP000219072">
    <property type="component" value="Unassembled WGS sequence"/>
</dbReference>
<evidence type="ECO:0000313" key="3">
    <source>
        <dbReference type="EMBL" id="SOD64359.1"/>
    </source>
</evidence>
<protein>
    <submittedName>
        <fullName evidence="3">Uncharacterized protein</fullName>
    </submittedName>
</protein>